<dbReference type="RefSeq" id="XP_062645677.1">
    <property type="nucleotide sequence ID" value="XM_062785721.1"/>
</dbReference>
<proteinExistence type="predicted"/>
<evidence type="ECO:0000313" key="1">
    <source>
        <dbReference type="EMBL" id="KAK4121906.1"/>
    </source>
</evidence>
<dbReference type="GeneID" id="87822487"/>
<dbReference type="EMBL" id="MU853232">
    <property type="protein sequence ID" value="KAK4121906.1"/>
    <property type="molecule type" value="Genomic_DNA"/>
</dbReference>
<keyword evidence="2" id="KW-1185">Reference proteome</keyword>
<gene>
    <name evidence="1" type="ORF">N657DRAFT_100867</name>
</gene>
<accession>A0AAN6TXZ9</accession>
<organism evidence="1 2">
    <name type="scientific">Parathielavia appendiculata</name>
    <dbReference type="NCBI Taxonomy" id="2587402"/>
    <lineage>
        <taxon>Eukaryota</taxon>
        <taxon>Fungi</taxon>
        <taxon>Dikarya</taxon>
        <taxon>Ascomycota</taxon>
        <taxon>Pezizomycotina</taxon>
        <taxon>Sordariomycetes</taxon>
        <taxon>Sordariomycetidae</taxon>
        <taxon>Sordariales</taxon>
        <taxon>Chaetomiaceae</taxon>
        <taxon>Parathielavia</taxon>
    </lineage>
</organism>
<protein>
    <submittedName>
        <fullName evidence="1">Uncharacterized protein</fullName>
    </submittedName>
</protein>
<sequence length="112" mass="12861">MATSKFLKLHPRRPGARLAVQSMQSSTRTCLCLHSRLQLRNLPPCSPAAYDPYVQPRPGRYGRPWWCSGEFVGCSSSSIMTARIRASRRRHNMHDVWISEGTGPQIWITFRF</sequence>
<name>A0AAN6TXZ9_9PEZI</name>
<reference evidence="1" key="1">
    <citation type="journal article" date="2023" name="Mol. Phylogenet. Evol.">
        <title>Genome-scale phylogeny and comparative genomics of the fungal order Sordariales.</title>
        <authorList>
            <person name="Hensen N."/>
            <person name="Bonometti L."/>
            <person name="Westerberg I."/>
            <person name="Brannstrom I.O."/>
            <person name="Guillou S."/>
            <person name="Cros-Aarteil S."/>
            <person name="Calhoun S."/>
            <person name="Haridas S."/>
            <person name="Kuo A."/>
            <person name="Mondo S."/>
            <person name="Pangilinan J."/>
            <person name="Riley R."/>
            <person name="LaButti K."/>
            <person name="Andreopoulos B."/>
            <person name="Lipzen A."/>
            <person name="Chen C."/>
            <person name="Yan M."/>
            <person name="Daum C."/>
            <person name="Ng V."/>
            <person name="Clum A."/>
            <person name="Steindorff A."/>
            <person name="Ohm R.A."/>
            <person name="Martin F."/>
            <person name="Silar P."/>
            <person name="Natvig D.O."/>
            <person name="Lalanne C."/>
            <person name="Gautier V."/>
            <person name="Ament-Velasquez S.L."/>
            <person name="Kruys A."/>
            <person name="Hutchinson M.I."/>
            <person name="Powell A.J."/>
            <person name="Barry K."/>
            <person name="Miller A.N."/>
            <person name="Grigoriev I.V."/>
            <person name="Debuchy R."/>
            <person name="Gladieux P."/>
            <person name="Hiltunen Thoren M."/>
            <person name="Johannesson H."/>
        </authorList>
    </citation>
    <scope>NUCLEOTIDE SEQUENCE</scope>
    <source>
        <strain evidence="1">CBS 731.68</strain>
    </source>
</reference>
<reference evidence="1" key="2">
    <citation type="submission" date="2023-05" db="EMBL/GenBank/DDBJ databases">
        <authorList>
            <consortium name="Lawrence Berkeley National Laboratory"/>
            <person name="Steindorff A."/>
            <person name="Hensen N."/>
            <person name="Bonometti L."/>
            <person name="Westerberg I."/>
            <person name="Brannstrom I.O."/>
            <person name="Guillou S."/>
            <person name="Cros-Aarteil S."/>
            <person name="Calhoun S."/>
            <person name="Haridas S."/>
            <person name="Kuo A."/>
            <person name="Mondo S."/>
            <person name="Pangilinan J."/>
            <person name="Riley R."/>
            <person name="Labutti K."/>
            <person name="Andreopoulos B."/>
            <person name="Lipzen A."/>
            <person name="Chen C."/>
            <person name="Yanf M."/>
            <person name="Daum C."/>
            <person name="Ng V."/>
            <person name="Clum A."/>
            <person name="Ohm R."/>
            <person name="Martin F."/>
            <person name="Silar P."/>
            <person name="Natvig D."/>
            <person name="Lalanne C."/>
            <person name="Gautier V."/>
            <person name="Ament-Velasquez S.L."/>
            <person name="Kruys A."/>
            <person name="Hutchinson M.I."/>
            <person name="Powell A.J."/>
            <person name="Barry K."/>
            <person name="Miller A.N."/>
            <person name="Grigoriev I.V."/>
            <person name="Debuchy R."/>
            <person name="Gladieux P."/>
            <person name="Thoren M.H."/>
            <person name="Johannesson H."/>
        </authorList>
    </citation>
    <scope>NUCLEOTIDE SEQUENCE</scope>
    <source>
        <strain evidence="1">CBS 731.68</strain>
    </source>
</reference>
<comment type="caution">
    <text evidence="1">The sequence shown here is derived from an EMBL/GenBank/DDBJ whole genome shotgun (WGS) entry which is preliminary data.</text>
</comment>
<dbReference type="AlphaFoldDB" id="A0AAN6TXZ9"/>
<evidence type="ECO:0000313" key="2">
    <source>
        <dbReference type="Proteomes" id="UP001302602"/>
    </source>
</evidence>
<dbReference type="Proteomes" id="UP001302602">
    <property type="component" value="Unassembled WGS sequence"/>
</dbReference>